<organism evidence="1 2">
    <name type="scientific">Aspergillus phoenicis ATCC 13157</name>
    <dbReference type="NCBI Taxonomy" id="1353007"/>
    <lineage>
        <taxon>Eukaryota</taxon>
        <taxon>Fungi</taxon>
        <taxon>Dikarya</taxon>
        <taxon>Ascomycota</taxon>
        <taxon>Pezizomycotina</taxon>
        <taxon>Eurotiomycetes</taxon>
        <taxon>Eurotiomycetidae</taxon>
        <taxon>Eurotiales</taxon>
        <taxon>Aspergillaceae</taxon>
        <taxon>Aspergillus</taxon>
    </lineage>
</organism>
<dbReference type="Proteomes" id="UP000254937">
    <property type="component" value="Unassembled WGS sequence"/>
</dbReference>
<evidence type="ECO:0000313" key="1">
    <source>
        <dbReference type="EMBL" id="RDK38401.1"/>
    </source>
</evidence>
<dbReference type="EMBL" id="KZ851865">
    <property type="protein sequence ID" value="RDK38401.1"/>
    <property type="molecule type" value="Genomic_DNA"/>
</dbReference>
<proteinExistence type="predicted"/>
<protein>
    <submittedName>
        <fullName evidence="1">Uncharacterized protein</fullName>
    </submittedName>
</protein>
<keyword evidence="2" id="KW-1185">Reference proteome</keyword>
<reference evidence="1 2" key="1">
    <citation type="submission" date="2018-07" db="EMBL/GenBank/DDBJ databases">
        <title>Section-level genome sequencing of Aspergillus section Nigri to investigate inter- and intra-species variation.</title>
        <authorList>
            <consortium name="DOE Joint Genome Institute"/>
            <person name="Vesth T.C."/>
            <person name="Nybo J.L."/>
            <person name="Theobald S."/>
            <person name="Frisvad J.C."/>
            <person name="Larsen T.O."/>
            <person name="Nielsen K.F."/>
            <person name="Hoof J.B."/>
            <person name="Brandl J."/>
            <person name="Salamov A."/>
            <person name="Riley R."/>
            <person name="Gladden J.M."/>
            <person name="Phatale P."/>
            <person name="Nielsen M.T."/>
            <person name="Lyhne E.K."/>
            <person name="Kogle M.E."/>
            <person name="Strasser K."/>
            <person name="McDonnell E."/>
            <person name="Barry K."/>
            <person name="Clum A."/>
            <person name="Chen C."/>
            <person name="Nolan M."/>
            <person name="Sandor L."/>
            <person name="Kuo A."/>
            <person name="Lipzen A."/>
            <person name="Hainaut M."/>
            <person name="Drula E."/>
            <person name="Tsang A."/>
            <person name="Magnuson J.K."/>
            <person name="Henrissat B."/>
            <person name="Wiebenga A."/>
            <person name="Simmons B.A."/>
            <person name="Makela M.R."/>
            <person name="De vries R.P."/>
            <person name="Grigoriev I.V."/>
            <person name="Mortensen U.H."/>
            <person name="Baker S.E."/>
            <person name="Andersen M.R."/>
        </authorList>
    </citation>
    <scope>NUCLEOTIDE SEQUENCE [LARGE SCALE GENOMIC DNA]</scope>
    <source>
        <strain evidence="1 2">ATCC 13157</strain>
    </source>
</reference>
<name>A0A370P8D5_ASPPH</name>
<accession>A0A370P8D5</accession>
<gene>
    <name evidence="1" type="ORF">M752DRAFT_279007</name>
</gene>
<sequence length="78" mass="8781">MLPFFHFFCVGRGQAVRGCRIVLHFLSPVTFVPGTWIELSARPLQSPISNPMPVPAEGPCSFLADWGVWKSTMIMNRF</sequence>
<dbReference type="AlphaFoldDB" id="A0A370P8D5"/>
<evidence type="ECO:0000313" key="2">
    <source>
        <dbReference type="Proteomes" id="UP000254937"/>
    </source>
</evidence>